<evidence type="ECO:0000313" key="2">
    <source>
        <dbReference type="EMBL" id="MBB6512331.1"/>
    </source>
</evidence>
<feature type="transmembrane region" description="Helical" evidence="1">
    <location>
        <begin position="87"/>
        <end position="108"/>
    </location>
</feature>
<sequence>MKEVNFSISLIFFWLKGSVGVDSRFVKTNLSNTILGFIPLGKDQQNIPLKNISGSILSSKYLAKPILIGIILLFIGFGMMADSFFGGLVLLLIGVGIALSGIQTILVIEKAGSPYFIKVPFFEKAKMNQLNDYIHEALSEDTDKTDLNMFFDKKAQDQ</sequence>
<keyword evidence="1" id="KW-0812">Transmembrane</keyword>
<reference evidence="2 3" key="1">
    <citation type="submission" date="2020-08" db="EMBL/GenBank/DDBJ databases">
        <title>Genomic Encyclopedia of Type Strains, Phase IV (KMG-IV): sequencing the most valuable type-strain genomes for metagenomic binning, comparative biology and taxonomic classification.</title>
        <authorList>
            <person name="Goeker M."/>
        </authorList>
    </citation>
    <scope>NUCLEOTIDE SEQUENCE [LARGE SCALE GENOMIC DNA]</scope>
    <source>
        <strain evidence="2 3">DSM 11805</strain>
    </source>
</reference>
<name>A0A841RI42_9BACI</name>
<accession>A0A841RI42</accession>
<feature type="transmembrane region" description="Helical" evidence="1">
    <location>
        <begin position="61"/>
        <end position="81"/>
    </location>
</feature>
<protein>
    <submittedName>
        <fullName evidence="2">Uncharacterized protein</fullName>
    </submittedName>
</protein>
<keyword evidence="3" id="KW-1185">Reference proteome</keyword>
<proteinExistence type="predicted"/>
<dbReference type="EMBL" id="JACHON010000003">
    <property type="protein sequence ID" value="MBB6512331.1"/>
    <property type="molecule type" value="Genomic_DNA"/>
</dbReference>
<comment type="caution">
    <text evidence="2">The sequence shown here is derived from an EMBL/GenBank/DDBJ whole genome shotgun (WGS) entry which is preliminary data.</text>
</comment>
<keyword evidence="1" id="KW-0472">Membrane</keyword>
<evidence type="ECO:0000256" key="1">
    <source>
        <dbReference type="SAM" id="Phobius"/>
    </source>
</evidence>
<keyword evidence="1" id="KW-1133">Transmembrane helix</keyword>
<gene>
    <name evidence="2" type="ORF">GGQ92_001114</name>
</gene>
<dbReference type="RefSeq" id="WP_184245452.1">
    <property type="nucleotide sequence ID" value="NZ_BAAACU010000058.1"/>
</dbReference>
<organism evidence="2 3">
    <name type="scientific">Gracilibacillus halotolerans</name>
    <dbReference type="NCBI Taxonomy" id="74386"/>
    <lineage>
        <taxon>Bacteria</taxon>
        <taxon>Bacillati</taxon>
        <taxon>Bacillota</taxon>
        <taxon>Bacilli</taxon>
        <taxon>Bacillales</taxon>
        <taxon>Bacillaceae</taxon>
        <taxon>Gracilibacillus</taxon>
    </lineage>
</organism>
<dbReference type="Proteomes" id="UP000572212">
    <property type="component" value="Unassembled WGS sequence"/>
</dbReference>
<evidence type="ECO:0000313" key="3">
    <source>
        <dbReference type="Proteomes" id="UP000572212"/>
    </source>
</evidence>
<dbReference type="AlphaFoldDB" id="A0A841RI42"/>